<feature type="compositionally biased region" description="Acidic residues" evidence="1">
    <location>
        <begin position="1"/>
        <end position="16"/>
    </location>
</feature>
<feature type="compositionally biased region" description="Basic and acidic residues" evidence="1">
    <location>
        <begin position="17"/>
        <end position="29"/>
    </location>
</feature>
<dbReference type="RefSeq" id="WP_124955470.1">
    <property type="nucleotide sequence ID" value="NZ_RRCH01000028.1"/>
</dbReference>
<dbReference type="AlphaFoldDB" id="A0A3P3R7N8"/>
<sequence length="320" mass="33944">MPTNDADNDDSSDEDPREVRRNDTERAKQDVTLGRRDLMKAGSVAGLAALVSGGLAASTGSVRAVAPISAESVDTGNYPGLISPNGDRSVTVDKTGGGDYTSIQAAVDNEVYMFMRDALNINLQSSQTYNEDVTIPAYLPAEIGEIETGGQIDINGGGAEVKSLTCFGATGIANPHVGGINFVGTSPYTDDQASVVAQGASSITVKDCDFLPTTDRTDRNYCIVYYTITGGKIGQCTLRNYLYQGIRLKRWGNAEIQYPTGNADAAREGEGELVRCSHGMGWVRHNQGPWEGEDIFYVRGGQGVDADNGITYFNGGSVGP</sequence>
<dbReference type="InterPro" id="IPR012334">
    <property type="entry name" value="Pectin_lyas_fold"/>
</dbReference>
<dbReference type="Proteomes" id="UP000282322">
    <property type="component" value="Unassembled WGS sequence"/>
</dbReference>
<evidence type="ECO:0000313" key="2">
    <source>
        <dbReference type="EMBL" id="RRJ29481.1"/>
    </source>
</evidence>
<organism evidence="2 3">
    <name type="scientific">Halocatena pleomorpha</name>
    <dbReference type="NCBI Taxonomy" id="1785090"/>
    <lineage>
        <taxon>Archaea</taxon>
        <taxon>Methanobacteriati</taxon>
        <taxon>Methanobacteriota</taxon>
        <taxon>Stenosarchaea group</taxon>
        <taxon>Halobacteria</taxon>
        <taxon>Halobacteriales</taxon>
        <taxon>Natronomonadaceae</taxon>
        <taxon>Halocatena</taxon>
    </lineage>
</organism>
<evidence type="ECO:0000313" key="3">
    <source>
        <dbReference type="Proteomes" id="UP000282322"/>
    </source>
</evidence>
<reference evidence="2 3" key="1">
    <citation type="submission" date="2018-11" db="EMBL/GenBank/DDBJ databases">
        <title>Taxonoimc description of Halomarina strain SPP-AMP-1.</title>
        <authorList>
            <person name="Pal Y."/>
            <person name="Srinivasana K."/>
            <person name="Verma A."/>
            <person name="Kumar P."/>
        </authorList>
    </citation>
    <scope>NUCLEOTIDE SEQUENCE [LARGE SCALE GENOMIC DNA]</scope>
    <source>
        <strain evidence="2 3">SPP-AMP-1</strain>
    </source>
</reference>
<dbReference type="EMBL" id="RRCH01000028">
    <property type="protein sequence ID" value="RRJ29481.1"/>
    <property type="molecule type" value="Genomic_DNA"/>
</dbReference>
<gene>
    <name evidence="2" type="ORF">EIK79_12635</name>
</gene>
<protein>
    <submittedName>
        <fullName evidence="2">Uncharacterized protein</fullName>
    </submittedName>
</protein>
<dbReference type="InterPro" id="IPR011050">
    <property type="entry name" value="Pectin_lyase_fold/virulence"/>
</dbReference>
<dbReference type="SUPFAM" id="SSF51126">
    <property type="entry name" value="Pectin lyase-like"/>
    <property type="match status" value="1"/>
</dbReference>
<comment type="caution">
    <text evidence="2">The sequence shown here is derived from an EMBL/GenBank/DDBJ whole genome shotgun (WGS) entry which is preliminary data.</text>
</comment>
<accession>A0A3P3R7N8</accession>
<feature type="region of interest" description="Disordered" evidence="1">
    <location>
        <begin position="1"/>
        <end position="29"/>
    </location>
</feature>
<dbReference type="PROSITE" id="PS51318">
    <property type="entry name" value="TAT"/>
    <property type="match status" value="1"/>
</dbReference>
<keyword evidence="3" id="KW-1185">Reference proteome</keyword>
<dbReference type="Gene3D" id="2.160.20.10">
    <property type="entry name" value="Single-stranded right-handed beta-helix, Pectin lyase-like"/>
    <property type="match status" value="1"/>
</dbReference>
<proteinExistence type="predicted"/>
<dbReference type="InterPro" id="IPR006311">
    <property type="entry name" value="TAT_signal"/>
</dbReference>
<name>A0A3P3R7N8_9EURY</name>
<evidence type="ECO:0000256" key="1">
    <source>
        <dbReference type="SAM" id="MobiDB-lite"/>
    </source>
</evidence>